<dbReference type="eggNOG" id="COG2197">
    <property type="taxonomic scope" value="Bacteria"/>
</dbReference>
<dbReference type="InterPro" id="IPR000792">
    <property type="entry name" value="Tscrpt_reg_LuxR_C"/>
</dbReference>
<proteinExistence type="predicted"/>
<dbReference type="SUPFAM" id="SSF46894">
    <property type="entry name" value="C-terminal effector domain of the bipartite response regulators"/>
    <property type="match status" value="1"/>
</dbReference>
<dbReference type="Pfam" id="PF00196">
    <property type="entry name" value="GerE"/>
    <property type="match status" value="1"/>
</dbReference>
<reference evidence="6" key="1">
    <citation type="submission" date="2006-10" db="EMBL/GenBank/DDBJ databases">
        <title>Complete sequence of Solibacter usitatus Ellin6076.</title>
        <authorList>
            <consortium name="US DOE Joint Genome Institute"/>
            <person name="Copeland A."/>
            <person name="Lucas S."/>
            <person name="Lapidus A."/>
            <person name="Barry K."/>
            <person name="Detter J.C."/>
            <person name="Glavina del Rio T."/>
            <person name="Hammon N."/>
            <person name="Israni S."/>
            <person name="Dalin E."/>
            <person name="Tice H."/>
            <person name="Pitluck S."/>
            <person name="Thompson L.S."/>
            <person name="Brettin T."/>
            <person name="Bruce D."/>
            <person name="Han C."/>
            <person name="Tapia R."/>
            <person name="Gilna P."/>
            <person name="Schmutz J."/>
            <person name="Larimer F."/>
            <person name="Land M."/>
            <person name="Hauser L."/>
            <person name="Kyrpides N."/>
            <person name="Mikhailova N."/>
            <person name="Janssen P.H."/>
            <person name="Kuske C.R."/>
            <person name="Richardson P."/>
        </authorList>
    </citation>
    <scope>NUCLEOTIDE SEQUENCE</scope>
    <source>
        <strain evidence="6">Ellin6076</strain>
    </source>
</reference>
<dbReference type="GO" id="GO:0006355">
    <property type="term" value="P:regulation of DNA-templated transcription"/>
    <property type="evidence" value="ECO:0007669"/>
    <property type="project" value="InterPro"/>
</dbReference>
<dbReference type="EMBL" id="CP000473">
    <property type="protein sequence ID" value="ABJ86041.1"/>
    <property type="molecule type" value="Genomic_DNA"/>
</dbReference>
<sequence length="213" mass="23769">MTDQAPIRILLVDDHSLFRESLAQALSSEEAFKVAHCASIREALMELVHQPFDLVLLDHDLGSERASQFLPAARQLGYEGRVLVVTAWVSDTEARRLMRQGVNGIFLKQGPLSELSGAIRSVAGGETWIDRSLTAIAEDPCATPQAAVPVFNERQRKVLRFVLEGLSNKEIAWRLQISESYVKAILQSLFQKTGVRTRGQLVRVAVEQYDDQL</sequence>
<dbReference type="InterPro" id="IPR016032">
    <property type="entry name" value="Sig_transdc_resp-reg_C-effctor"/>
</dbReference>
<dbReference type="PANTHER" id="PTHR45566:SF2">
    <property type="entry name" value="NARL SUBFAMILY"/>
    <property type="match status" value="1"/>
</dbReference>
<dbReference type="InParanoid" id="Q01WC4"/>
<dbReference type="InterPro" id="IPR058245">
    <property type="entry name" value="NreC/VraR/RcsB-like_REC"/>
</dbReference>
<accession>Q01WC4</accession>
<dbReference type="SMART" id="SM00421">
    <property type="entry name" value="HTH_LUXR"/>
    <property type="match status" value="1"/>
</dbReference>
<feature type="domain" description="Response regulatory" evidence="5">
    <location>
        <begin position="8"/>
        <end position="123"/>
    </location>
</feature>
<dbReference type="PROSITE" id="PS50043">
    <property type="entry name" value="HTH_LUXR_2"/>
    <property type="match status" value="1"/>
</dbReference>
<dbReference type="Gene3D" id="3.40.50.2300">
    <property type="match status" value="1"/>
</dbReference>
<gene>
    <name evidence="6" type="ordered locus">Acid_5086</name>
</gene>
<dbReference type="InterPro" id="IPR001789">
    <property type="entry name" value="Sig_transdc_resp-reg_receiver"/>
</dbReference>
<dbReference type="CDD" id="cd06170">
    <property type="entry name" value="LuxR_C_like"/>
    <property type="match status" value="1"/>
</dbReference>
<dbReference type="KEGG" id="sus:Acid_5086"/>
<dbReference type="SUPFAM" id="SSF52172">
    <property type="entry name" value="CheY-like"/>
    <property type="match status" value="1"/>
</dbReference>
<evidence type="ECO:0000259" key="4">
    <source>
        <dbReference type="PROSITE" id="PS50043"/>
    </source>
</evidence>
<keyword evidence="2" id="KW-0238">DNA-binding</keyword>
<dbReference type="GO" id="GO:0000160">
    <property type="term" value="P:phosphorelay signal transduction system"/>
    <property type="evidence" value="ECO:0007669"/>
    <property type="project" value="InterPro"/>
</dbReference>
<name>Q01WC4_SOLUE</name>
<evidence type="ECO:0000256" key="1">
    <source>
        <dbReference type="ARBA" id="ARBA00022553"/>
    </source>
</evidence>
<evidence type="ECO:0000256" key="2">
    <source>
        <dbReference type="ARBA" id="ARBA00023125"/>
    </source>
</evidence>
<dbReference type="InterPro" id="IPR051015">
    <property type="entry name" value="EvgA-like"/>
</dbReference>
<feature type="domain" description="HTH luxR-type" evidence="4">
    <location>
        <begin position="144"/>
        <end position="209"/>
    </location>
</feature>
<dbReference type="HOGENOM" id="CLU_000445_90_8_0"/>
<dbReference type="PANTHER" id="PTHR45566">
    <property type="entry name" value="HTH-TYPE TRANSCRIPTIONAL REGULATOR YHJB-RELATED"/>
    <property type="match status" value="1"/>
</dbReference>
<evidence type="ECO:0000256" key="3">
    <source>
        <dbReference type="PROSITE-ProRule" id="PRU00169"/>
    </source>
</evidence>
<dbReference type="AlphaFoldDB" id="Q01WC4"/>
<feature type="modified residue" description="4-aspartylphosphate" evidence="3">
    <location>
        <position position="58"/>
    </location>
</feature>
<evidence type="ECO:0000259" key="5">
    <source>
        <dbReference type="PROSITE" id="PS50110"/>
    </source>
</evidence>
<dbReference type="SMART" id="SM00448">
    <property type="entry name" value="REC"/>
    <property type="match status" value="1"/>
</dbReference>
<dbReference type="InterPro" id="IPR011006">
    <property type="entry name" value="CheY-like_superfamily"/>
</dbReference>
<organism evidence="6">
    <name type="scientific">Solibacter usitatus (strain Ellin6076)</name>
    <dbReference type="NCBI Taxonomy" id="234267"/>
    <lineage>
        <taxon>Bacteria</taxon>
        <taxon>Pseudomonadati</taxon>
        <taxon>Acidobacteriota</taxon>
        <taxon>Terriglobia</taxon>
        <taxon>Bryobacterales</taxon>
        <taxon>Solibacteraceae</taxon>
        <taxon>Candidatus Solibacter</taxon>
    </lineage>
</organism>
<dbReference type="CDD" id="cd17535">
    <property type="entry name" value="REC_NarL-like"/>
    <property type="match status" value="1"/>
</dbReference>
<keyword evidence="1 3" id="KW-0597">Phosphoprotein</keyword>
<dbReference type="PROSITE" id="PS50110">
    <property type="entry name" value="RESPONSE_REGULATORY"/>
    <property type="match status" value="1"/>
</dbReference>
<dbReference type="GO" id="GO:0003677">
    <property type="term" value="F:DNA binding"/>
    <property type="evidence" value="ECO:0007669"/>
    <property type="project" value="UniProtKB-KW"/>
</dbReference>
<dbReference type="Pfam" id="PF00072">
    <property type="entry name" value="Response_reg"/>
    <property type="match status" value="1"/>
</dbReference>
<evidence type="ECO:0000313" key="6">
    <source>
        <dbReference type="EMBL" id="ABJ86041.1"/>
    </source>
</evidence>
<dbReference type="STRING" id="234267.Acid_5086"/>
<protein>
    <submittedName>
        <fullName evidence="6">Two component transcriptional regulator, LuxR family</fullName>
    </submittedName>
</protein>